<gene>
    <name evidence="1" type="ordered locus">Cpha266_1550</name>
</gene>
<dbReference type="AlphaFoldDB" id="A1BGP5"/>
<keyword evidence="2" id="KW-1185">Reference proteome</keyword>
<dbReference type="EMBL" id="CP000492">
    <property type="protein sequence ID" value="ABL65572.1"/>
    <property type="molecule type" value="Genomic_DNA"/>
</dbReference>
<proteinExistence type="predicted"/>
<dbReference type="Proteomes" id="UP000008701">
    <property type="component" value="Chromosome"/>
</dbReference>
<dbReference type="KEGG" id="cph:Cpha266_1550"/>
<sequence length="157" mass="17613" precursor="true">MKKLSPFFLFLFFFTARILHTTENISPVLDKSDQKGSIIVHIQNLKKPEGLLGVALFSSEQGFPGKSERAFAKKGVKITATSQDVTFDNIPYGTYAISVFHDENSNEKLDTMIFGIPKEGVGVSNNPKMTGPPKFKRSKILSLPQNRKEMIILMKYI</sequence>
<evidence type="ECO:0000313" key="2">
    <source>
        <dbReference type="Proteomes" id="UP000008701"/>
    </source>
</evidence>
<evidence type="ECO:0000313" key="1">
    <source>
        <dbReference type="EMBL" id="ABL65572.1"/>
    </source>
</evidence>
<dbReference type="InterPro" id="IPR018673">
    <property type="entry name" value="DUF2141"/>
</dbReference>
<name>A1BGP5_CHLPD</name>
<dbReference type="RefSeq" id="WP_011745384.1">
    <property type="nucleotide sequence ID" value="NC_008639.1"/>
</dbReference>
<reference evidence="1 2" key="1">
    <citation type="submission" date="2006-12" db="EMBL/GenBank/DDBJ databases">
        <title>Complete sequence of Chlorobium phaeobacteroides DSM 266.</title>
        <authorList>
            <consortium name="US DOE Joint Genome Institute"/>
            <person name="Copeland A."/>
            <person name="Lucas S."/>
            <person name="Lapidus A."/>
            <person name="Barry K."/>
            <person name="Detter J.C."/>
            <person name="Glavina del Rio T."/>
            <person name="Hammon N."/>
            <person name="Israni S."/>
            <person name="Pitluck S."/>
            <person name="Goltsman E."/>
            <person name="Schmutz J."/>
            <person name="Larimer F."/>
            <person name="Land M."/>
            <person name="Hauser L."/>
            <person name="Mikhailova N."/>
            <person name="Li T."/>
            <person name="Overmann J."/>
            <person name="Bryant D.A."/>
            <person name="Richardson P."/>
        </authorList>
    </citation>
    <scope>NUCLEOTIDE SEQUENCE [LARGE SCALE GENOMIC DNA]</scope>
    <source>
        <strain evidence="1 2">DSM 266</strain>
    </source>
</reference>
<dbReference type="Pfam" id="PF09912">
    <property type="entry name" value="DUF2141"/>
    <property type="match status" value="1"/>
</dbReference>
<dbReference type="eggNOG" id="COG4704">
    <property type="taxonomic scope" value="Bacteria"/>
</dbReference>
<evidence type="ECO:0008006" key="3">
    <source>
        <dbReference type="Google" id="ProtNLM"/>
    </source>
</evidence>
<dbReference type="OrthoDB" id="9788332at2"/>
<dbReference type="STRING" id="290317.Cpha266_1550"/>
<organism evidence="1 2">
    <name type="scientific">Chlorobium phaeobacteroides (strain DSM 266 / SMG 266 / 2430)</name>
    <dbReference type="NCBI Taxonomy" id="290317"/>
    <lineage>
        <taxon>Bacteria</taxon>
        <taxon>Pseudomonadati</taxon>
        <taxon>Chlorobiota</taxon>
        <taxon>Chlorobiia</taxon>
        <taxon>Chlorobiales</taxon>
        <taxon>Chlorobiaceae</taxon>
        <taxon>Chlorobium/Pelodictyon group</taxon>
        <taxon>Chlorobium</taxon>
    </lineage>
</organism>
<accession>A1BGP5</accession>
<dbReference type="HOGENOM" id="CLU_125018_0_0_10"/>
<protein>
    <recommendedName>
        <fullName evidence="3">DUF2141 domain-containing protein</fullName>
    </recommendedName>
</protein>